<evidence type="ECO:0000259" key="4">
    <source>
        <dbReference type="Pfam" id="PF00205"/>
    </source>
</evidence>
<evidence type="ECO:0000259" key="5">
    <source>
        <dbReference type="Pfam" id="PF02775"/>
    </source>
</evidence>
<dbReference type="GO" id="GO:0050660">
    <property type="term" value="F:flavin adenine dinucleotide binding"/>
    <property type="evidence" value="ECO:0007669"/>
    <property type="project" value="TreeGrafter"/>
</dbReference>
<dbReference type="SUPFAM" id="SSF52467">
    <property type="entry name" value="DHS-like NAD/FAD-binding domain"/>
    <property type="match status" value="1"/>
</dbReference>
<dbReference type="Pfam" id="PF02775">
    <property type="entry name" value="TPP_enzyme_C"/>
    <property type="match status" value="1"/>
</dbReference>
<dbReference type="InterPro" id="IPR012001">
    <property type="entry name" value="Thiamin_PyroP_enz_TPP-bd_dom"/>
</dbReference>
<feature type="domain" description="Thiamine pyrophosphate enzyme central" evidence="4">
    <location>
        <begin position="193"/>
        <end position="329"/>
    </location>
</feature>
<dbReference type="PANTHER" id="PTHR18968:SF120">
    <property type="entry name" value="ACETOLACTATE SYNTHASE LARGE SUBUNIT"/>
    <property type="match status" value="1"/>
</dbReference>
<dbReference type="GO" id="GO:0009099">
    <property type="term" value="P:L-valine biosynthetic process"/>
    <property type="evidence" value="ECO:0007669"/>
    <property type="project" value="TreeGrafter"/>
</dbReference>
<dbReference type="InterPro" id="IPR011766">
    <property type="entry name" value="TPP_enzyme_TPP-bd"/>
</dbReference>
<dbReference type="Pfam" id="PF00205">
    <property type="entry name" value="TPP_enzyme_M"/>
    <property type="match status" value="1"/>
</dbReference>
<evidence type="ECO:0000259" key="6">
    <source>
        <dbReference type="Pfam" id="PF02776"/>
    </source>
</evidence>
<dbReference type="GO" id="GO:0030976">
    <property type="term" value="F:thiamine pyrophosphate binding"/>
    <property type="evidence" value="ECO:0007669"/>
    <property type="project" value="InterPro"/>
</dbReference>
<feature type="domain" description="Thiamine pyrophosphate enzyme N-terminal TPP-binding" evidence="6">
    <location>
        <begin position="4"/>
        <end position="122"/>
    </location>
</feature>
<dbReference type="InterPro" id="IPR012000">
    <property type="entry name" value="Thiamin_PyroP_enz_cen_dom"/>
</dbReference>
<dbReference type="PANTHER" id="PTHR18968">
    <property type="entry name" value="THIAMINE PYROPHOSPHATE ENZYMES"/>
    <property type="match status" value="1"/>
</dbReference>
<evidence type="ECO:0000313" key="7">
    <source>
        <dbReference type="EMBL" id="VAV86746.1"/>
    </source>
</evidence>
<sequence length="553" mass="59531">MQKRTGGQILIDALIANKTDKIFGVPGESFLEALDAVYQQQNKISFITCRQEGGAAYMADGYANATGKVGVCFVTRGPGVANASIGLHTAFQGSTPMLLLIGQVPRHQMEREAFQEINYKEMLGPMTKWVAQVDQVERLPEFINRAFSVAMNGRPGPVALALPEDMLRDAAEVLDLPGAVKTRSAPPVDVFDQMQTMLDRAKSPLIVLGGSNWQESGRQAIHDFAARNHIPVATGFRRQDTFDNTHPCYIGNLGFGSFAQLLDYVTRCDLIIAIGSRLADATVRKYTLVKAPKPDQKLVHVLPSPEELGRVLAPDLAVCSDPNLFAESLNSSVTITQPSWVSQTGKLAQGFQAALSLGPQAGPVDMGKIMEYLRAELPADAIVTNGAGNYADWPNKMFTYRSALSTLAPISGAMGYSVPSAVAAKIAHPERIVISFAGDGDFLMNGQEIATAVQYGVNPIILVVNNSSYGTIRMHQETRHPDRVSGTDLVNPDFAAFARSFGANGEVVEATEQFAPAFERALSSNKATLIELRVGPDSFGPDTSISGLKTQQG</sequence>
<dbReference type="GO" id="GO:0003984">
    <property type="term" value="F:acetolactate synthase activity"/>
    <property type="evidence" value="ECO:0007669"/>
    <property type="project" value="TreeGrafter"/>
</dbReference>
<proteinExistence type="inferred from homology"/>
<feature type="domain" description="Thiamine pyrophosphate enzyme TPP-binding" evidence="5">
    <location>
        <begin position="386"/>
        <end position="531"/>
    </location>
</feature>
<keyword evidence="2 3" id="KW-0786">Thiamine pyrophosphate</keyword>
<dbReference type="SUPFAM" id="SSF52518">
    <property type="entry name" value="Thiamin diphosphate-binding fold (THDP-binding)"/>
    <property type="match status" value="2"/>
</dbReference>
<dbReference type="GO" id="GO:0009097">
    <property type="term" value="P:isoleucine biosynthetic process"/>
    <property type="evidence" value="ECO:0007669"/>
    <property type="project" value="TreeGrafter"/>
</dbReference>
<dbReference type="InterPro" id="IPR029035">
    <property type="entry name" value="DHS-like_NAD/FAD-binding_dom"/>
</dbReference>
<dbReference type="EMBL" id="UOEC01000014">
    <property type="protein sequence ID" value="VAV86746.1"/>
    <property type="molecule type" value="Genomic_DNA"/>
</dbReference>
<dbReference type="AlphaFoldDB" id="A0A3B0RCW2"/>
<accession>A0A3B0RCW2</accession>
<dbReference type="FunFam" id="3.40.50.970:FF:000007">
    <property type="entry name" value="Acetolactate synthase"/>
    <property type="match status" value="1"/>
</dbReference>
<dbReference type="GO" id="GO:0000287">
    <property type="term" value="F:magnesium ion binding"/>
    <property type="evidence" value="ECO:0007669"/>
    <property type="project" value="InterPro"/>
</dbReference>
<organism evidence="7">
    <name type="scientific">hydrothermal vent metagenome</name>
    <dbReference type="NCBI Taxonomy" id="652676"/>
    <lineage>
        <taxon>unclassified sequences</taxon>
        <taxon>metagenomes</taxon>
        <taxon>ecological metagenomes</taxon>
    </lineage>
</organism>
<dbReference type="CDD" id="cd07035">
    <property type="entry name" value="TPP_PYR_POX_like"/>
    <property type="match status" value="1"/>
</dbReference>
<gene>
    <name evidence="7" type="ORF">MNBD_ALPHA08-424</name>
</gene>
<dbReference type="NCBIfam" id="NF006052">
    <property type="entry name" value="PRK08199.1"/>
    <property type="match status" value="1"/>
</dbReference>
<dbReference type="GO" id="GO:0005948">
    <property type="term" value="C:acetolactate synthase complex"/>
    <property type="evidence" value="ECO:0007669"/>
    <property type="project" value="TreeGrafter"/>
</dbReference>
<dbReference type="InterPro" id="IPR045229">
    <property type="entry name" value="TPP_enz"/>
</dbReference>
<dbReference type="InterPro" id="IPR029061">
    <property type="entry name" value="THDP-binding"/>
</dbReference>
<evidence type="ECO:0000256" key="3">
    <source>
        <dbReference type="RuleBase" id="RU362132"/>
    </source>
</evidence>
<name>A0A3B0RCW2_9ZZZZ</name>
<dbReference type="CDD" id="cd00568">
    <property type="entry name" value="TPP_enzymes"/>
    <property type="match status" value="1"/>
</dbReference>
<evidence type="ECO:0000256" key="1">
    <source>
        <dbReference type="ARBA" id="ARBA00007812"/>
    </source>
</evidence>
<reference evidence="7" key="1">
    <citation type="submission" date="2018-06" db="EMBL/GenBank/DDBJ databases">
        <authorList>
            <person name="Zhirakovskaya E."/>
        </authorList>
    </citation>
    <scope>NUCLEOTIDE SEQUENCE</scope>
</reference>
<comment type="similarity">
    <text evidence="1 3">Belongs to the TPP enzyme family.</text>
</comment>
<protein>
    <submittedName>
        <fullName evidence="7">Thiamine pyrophosphate-requiring enzymes</fullName>
    </submittedName>
</protein>
<evidence type="ECO:0000256" key="2">
    <source>
        <dbReference type="ARBA" id="ARBA00023052"/>
    </source>
</evidence>
<dbReference type="Pfam" id="PF02776">
    <property type="entry name" value="TPP_enzyme_N"/>
    <property type="match status" value="1"/>
</dbReference>
<dbReference type="Gene3D" id="3.40.50.970">
    <property type="match status" value="2"/>
</dbReference>
<dbReference type="Gene3D" id="3.40.50.1220">
    <property type="entry name" value="TPP-binding domain"/>
    <property type="match status" value="1"/>
</dbReference>